<dbReference type="PANTHER" id="PTHR38340:SF1">
    <property type="entry name" value="S-LAYER PROTEIN"/>
    <property type="match status" value="1"/>
</dbReference>
<name>A0A941JT02_9CHRO</name>
<keyword evidence="2" id="KW-0964">Secreted</keyword>
<dbReference type="InterPro" id="IPR011049">
    <property type="entry name" value="Serralysin-like_metalloprot_C"/>
</dbReference>
<sequence>MPAPILISPILDQRVNENQSLPLAFPTNLNDYFSGATSFTITGFPSNFGEPRGFLFRGTTFPFRGVSTTDTTSAIGIISGLPQGGFTASAGPLPSPSAYNVTVTAKNSSGSVSDTFKVDILKDTKGNSSILGLPAFDNYINGRNGNDTIRGNTGNDYLNGDTENDLLVGSSGADTLLGDNGNDKLQGGTGNDSLLGGVGNDSLTADAGNDFLDGDAGLDTLDGGDGDDNLFGGTENDSMLGGNGNDVLNGGSGVDILKGRNDNDTLTGDEGNDNLFGDAGNDSLIGGKGNDNLQGSSGNDILIGANPLEANPGNGERDALTGGSGSDVFVIGDDISGFNRVFYDNQGTNDYGLITDFSQSLDTIQLSGSSADFTLGSVSIPAPGTGIFLNSDLVAIVQGDITGLNLNASYFTYV</sequence>
<dbReference type="GO" id="GO:0005576">
    <property type="term" value="C:extracellular region"/>
    <property type="evidence" value="ECO:0007669"/>
    <property type="project" value="UniProtKB-SubCell"/>
</dbReference>
<protein>
    <recommendedName>
        <fullName evidence="6">Calcium-binding protein</fullName>
    </recommendedName>
</protein>
<evidence type="ECO:0000256" key="1">
    <source>
        <dbReference type="ARBA" id="ARBA00004613"/>
    </source>
</evidence>
<organism evidence="4 5">
    <name type="scientific">Gomphosphaeria aponina SAG 52.96 = DSM 107014</name>
    <dbReference type="NCBI Taxonomy" id="1521640"/>
    <lineage>
        <taxon>Bacteria</taxon>
        <taxon>Bacillati</taxon>
        <taxon>Cyanobacteriota</taxon>
        <taxon>Cyanophyceae</taxon>
        <taxon>Oscillatoriophycideae</taxon>
        <taxon>Chroococcales</taxon>
        <taxon>Gomphosphaeriaceae</taxon>
        <taxon>Gomphosphaeria</taxon>
    </lineage>
</organism>
<proteinExistence type="predicted"/>
<dbReference type="GO" id="GO:0005509">
    <property type="term" value="F:calcium ion binding"/>
    <property type="evidence" value="ECO:0007669"/>
    <property type="project" value="InterPro"/>
</dbReference>
<dbReference type="Gene3D" id="2.150.10.10">
    <property type="entry name" value="Serralysin-like metalloprotease, C-terminal"/>
    <property type="match status" value="4"/>
</dbReference>
<dbReference type="SUPFAM" id="SSF51120">
    <property type="entry name" value="beta-Roll"/>
    <property type="match status" value="1"/>
</dbReference>
<dbReference type="PROSITE" id="PS00330">
    <property type="entry name" value="HEMOLYSIN_CALCIUM"/>
    <property type="match status" value="3"/>
</dbReference>
<dbReference type="InterPro" id="IPR050557">
    <property type="entry name" value="RTX_toxin/Mannuronan_C5-epim"/>
</dbReference>
<accession>A0A941JT02</accession>
<comment type="subcellular location">
    <subcellularLocation>
        <location evidence="1">Secreted</location>
    </subcellularLocation>
</comment>
<dbReference type="Pfam" id="PF00353">
    <property type="entry name" value="HemolysinCabind"/>
    <property type="match status" value="4"/>
</dbReference>
<evidence type="ECO:0008006" key="6">
    <source>
        <dbReference type="Google" id="ProtNLM"/>
    </source>
</evidence>
<feature type="region of interest" description="Disordered" evidence="3">
    <location>
        <begin position="226"/>
        <end position="245"/>
    </location>
</feature>
<gene>
    <name evidence="4" type="ORF">DSM107014_15620</name>
</gene>
<dbReference type="PANTHER" id="PTHR38340">
    <property type="entry name" value="S-LAYER PROTEIN"/>
    <property type="match status" value="1"/>
</dbReference>
<dbReference type="PRINTS" id="PR00313">
    <property type="entry name" value="CABNDNGRPT"/>
</dbReference>
<dbReference type="EMBL" id="JADQBC010000123">
    <property type="protein sequence ID" value="MBR8829301.1"/>
    <property type="molecule type" value="Genomic_DNA"/>
</dbReference>
<reference evidence="4" key="1">
    <citation type="submission" date="2021-02" db="EMBL/GenBank/DDBJ databases">
        <title>Metagenome analyses of Stigonema ocellatum DSM 106950, Chlorogloea purpurea SAG 13.99 and Gomphosphaeria aponina DSM 107014.</title>
        <authorList>
            <person name="Marter P."/>
            <person name="Huang S."/>
        </authorList>
    </citation>
    <scope>NUCLEOTIDE SEQUENCE</scope>
    <source>
        <strain evidence="4">JP213</strain>
    </source>
</reference>
<dbReference type="Proteomes" id="UP000767446">
    <property type="component" value="Unassembled WGS sequence"/>
</dbReference>
<dbReference type="InterPro" id="IPR018511">
    <property type="entry name" value="Hemolysin-typ_Ca-bd_CS"/>
</dbReference>
<evidence type="ECO:0000256" key="3">
    <source>
        <dbReference type="SAM" id="MobiDB-lite"/>
    </source>
</evidence>
<comment type="caution">
    <text evidence="4">The sequence shown here is derived from an EMBL/GenBank/DDBJ whole genome shotgun (WGS) entry which is preliminary data.</text>
</comment>
<evidence type="ECO:0000313" key="5">
    <source>
        <dbReference type="Proteomes" id="UP000767446"/>
    </source>
</evidence>
<dbReference type="AlphaFoldDB" id="A0A941JT02"/>
<dbReference type="InterPro" id="IPR001343">
    <property type="entry name" value="Hemolysn_Ca-bd"/>
</dbReference>
<evidence type="ECO:0000256" key="2">
    <source>
        <dbReference type="ARBA" id="ARBA00022525"/>
    </source>
</evidence>
<evidence type="ECO:0000313" key="4">
    <source>
        <dbReference type="EMBL" id="MBR8829301.1"/>
    </source>
</evidence>